<keyword evidence="2" id="KW-1185">Reference proteome</keyword>
<gene>
    <name evidence="1" type="ORF">QTN89_10290</name>
</gene>
<sequence length="297" mass="32676">MSSAYQNERFKLPDGSIVGTGNNFDASAEKLVTSKPFPDELMLDNADIQRLMKRRSLAKERDHRRKRMQNQGRVGSCNAEMVVAGAHQLQESTGRPHVPLASNHLYARINGGRDNGSALAKGMRAMVDIGCGRRDLVPVQTYNRRQQGNRLNEADADGMHRRIHEPYVLPDDFRTFVRALASAIARGMPVGLAWHVGGGSMRLRNGYIVHGRGAGNHATLGHSGKWVGGSDIIHPDIQNSWGPCIDPAYGVVSRGGWGDGGFGLTTPEALFACRRYHTFYVFTSIIDDSRDTQNNPL</sequence>
<dbReference type="EMBL" id="JASZZN010000006">
    <property type="protein sequence ID" value="MDM4015819.1"/>
    <property type="molecule type" value="Genomic_DNA"/>
</dbReference>
<reference evidence="1 2" key="1">
    <citation type="submission" date="2023-06" db="EMBL/GenBank/DDBJ databases">
        <title>Roseiconus lacunae JC819 isolated from Gulf of Mannar region, Tamil Nadu.</title>
        <authorList>
            <person name="Pk S."/>
            <person name="Ch S."/>
            <person name="Ch V.R."/>
        </authorList>
    </citation>
    <scope>NUCLEOTIDE SEQUENCE [LARGE SCALE GENOMIC DNA]</scope>
    <source>
        <strain evidence="1 2">JC819</strain>
    </source>
</reference>
<accession>A0ABT7PH39</accession>
<comment type="caution">
    <text evidence="1">The sequence shown here is derived from an EMBL/GenBank/DDBJ whole genome shotgun (WGS) entry which is preliminary data.</text>
</comment>
<proteinExistence type="predicted"/>
<dbReference type="SUPFAM" id="SSF54001">
    <property type="entry name" value="Cysteine proteinases"/>
    <property type="match status" value="1"/>
</dbReference>
<protein>
    <submittedName>
        <fullName evidence="1">Uncharacterized protein</fullName>
    </submittedName>
</protein>
<evidence type="ECO:0000313" key="1">
    <source>
        <dbReference type="EMBL" id="MDM4015819.1"/>
    </source>
</evidence>
<dbReference type="RefSeq" id="WP_289163343.1">
    <property type="nucleotide sequence ID" value="NZ_JASZZN010000006.1"/>
</dbReference>
<evidence type="ECO:0000313" key="2">
    <source>
        <dbReference type="Proteomes" id="UP001239462"/>
    </source>
</evidence>
<name>A0ABT7PH39_9BACT</name>
<dbReference type="InterPro" id="IPR038765">
    <property type="entry name" value="Papain-like_cys_pep_sf"/>
</dbReference>
<dbReference type="Proteomes" id="UP001239462">
    <property type="component" value="Unassembled WGS sequence"/>
</dbReference>
<organism evidence="1 2">
    <name type="scientific">Roseiconus lacunae</name>
    <dbReference type="NCBI Taxonomy" id="2605694"/>
    <lineage>
        <taxon>Bacteria</taxon>
        <taxon>Pseudomonadati</taxon>
        <taxon>Planctomycetota</taxon>
        <taxon>Planctomycetia</taxon>
        <taxon>Pirellulales</taxon>
        <taxon>Pirellulaceae</taxon>
        <taxon>Roseiconus</taxon>
    </lineage>
</organism>
<dbReference type="Gene3D" id="3.90.70.10">
    <property type="entry name" value="Cysteine proteinases"/>
    <property type="match status" value="1"/>
</dbReference>